<feature type="region of interest" description="Disordered" evidence="3">
    <location>
        <begin position="429"/>
        <end position="453"/>
    </location>
</feature>
<evidence type="ECO:0000256" key="1">
    <source>
        <dbReference type="ARBA" id="ARBA00022553"/>
    </source>
</evidence>
<sequence length="605" mass="65511">MSDVSRIFLVEGEEGLNRSMVNSLRKDGYFVQGVASGADAMRALWAEEYNVVICDLRTPGVDGLEMLQWLRVFHPHTRIIIIGEPGSEATRMQMLESGASSYLEKPLDFRMLKEELRRLLQQPGFSASLDSFDLLDVIQIITMGRNNIALLVSTGLEEQGMLRFQNGELVWAEYGTLRGEEAFFALAAHKNGTVVHQPWHGSTGKNVTQPLSRLILQALQYRTKANMEQQSGEQQSAPTASLFDMEESDENPFAMFAEPTSQPADSIEAFSQPMPVISDQGASVPSEPVKEWWEKTGTLPAIGKSEGNTSSANTNPFAAFSFDIGSLTQNIQGAENASANLPVSPAEQQLDLPSWLTDQPTSSSLPSVSPSGLTSSAHIPAAPPAQAAPEWQLPPRSFQEAEAMRPGPNVGQQMPLSTDTSMRRVVGPGRQASEPLNWPNSTGSSPAVRPGRQISEPLTSLSHGQEYSPSLSDATATNLPRMPKTSYNYSALVSALQTLGYSITGFIAAAVVNLEGQPVAQVAVDDMDISGMCLQFSAILKNISALGQGKYEDTVITMAQRRIFMRLIDNGSQAFQVLITTREANTAESLEVMANVEGALSAALR</sequence>
<evidence type="ECO:0000259" key="4">
    <source>
        <dbReference type="PROSITE" id="PS50110"/>
    </source>
</evidence>
<keyword evidence="1 2" id="KW-0597">Phosphoprotein</keyword>
<feature type="domain" description="Response regulatory" evidence="4">
    <location>
        <begin position="6"/>
        <end position="120"/>
    </location>
</feature>
<dbReference type="PROSITE" id="PS50110">
    <property type="entry name" value="RESPONSE_REGULATORY"/>
    <property type="match status" value="1"/>
</dbReference>
<proteinExistence type="predicted"/>
<dbReference type="InterPro" id="IPR050595">
    <property type="entry name" value="Bact_response_regulator"/>
</dbReference>
<dbReference type="CDD" id="cd00156">
    <property type="entry name" value="REC"/>
    <property type="match status" value="1"/>
</dbReference>
<dbReference type="Pfam" id="PF14332">
    <property type="entry name" value="DUF4388"/>
    <property type="match status" value="1"/>
</dbReference>
<name>A0A4P6K2X3_KTERU</name>
<dbReference type="KEGG" id="kbs:EPA93_40035"/>
<dbReference type="InterPro" id="IPR001789">
    <property type="entry name" value="Sig_transdc_resp-reg_receiver"/>
</dbReference>
<dbReference type="SMART" id="SM00448">
    <property type="entry name" value="REC"/>
    <property type="match status" value="1"/>
</dbReference>
<dbReference type="InterPro" id="IPR025497">
    <property type="entry name" value="PatA-like_N"/>
</dbReference>
<dbReference type="PANTHER" id="PTHR44591:SF3">
    <property type="entry name" value="RESPONSE REGULATORY DOMAIN-CONTAINING PROTEIN"/>
    <property type="match status" value="1"/>
</dbReference>
<dbReference type="RefSeq" id="WP_129892897.1">
    <property type="nucleotide sequence ID" value="NZ_CP035758.1"/>
</dbReference>
<reference evidence="5 6" key="1">
    <citation type="submission" date="2019-01" db="EMBL/GenBank/DDBJ databases">
        <title>Ktedonosporobacter rubrisoli SCAWS-G2.</title>
        <authorList>
            <person name="Huang Y."/>
            <person name="Yan B."/>
        </authorList>
    </citation>
    <scope>NUCLEOTIDE SEQUENCE [LARGE SCALE GENOMIC DNA]</scope>
    <source>
        <strain evidence="5 6">SCAWS-G2</strain>
    </source>
</reference>
<dbReference type="OrthoDB" id="5487947at2"/>
<protein>
    <submittedName>
        <fullName evidence="5">Response regulator</fullName>
    </submittedName>
</protein>
<organism evidence="5 6">
    <name type="scientific">Ktedonosporobacter rubrisoli</name>
    <dbReference type="NCBI Taxonomy" id="2509675"/>
    <lineage>
        <taxon>Bacteria</taxon>
        <taxon>Bacillati</taxon>
        <taxon>Chloroflexota</taxon>
        <taxon>Ktedonobacteria</taxon>
        <taxon>Ktedonobacterales</taxon>
        <taxon>Ktedonosporobacteraceae</taxon>
        <taxon>Ktedonosporobacter</taxon>
    </lineage>
</organism>
<gene>
    <name evidence="5" type="ORF">EPA93_40035</name>
</gene>
<accession>A0A4P6K2X3</accession>
<evidence type="ECO:0000256" key="3">
    <source>
        <dbReference type="SAM" id="MobiDB-lite"/>
    </source>
</evidence>
<dbReference type="SUPFAM" id="SSF52172">
    <property type="entry name" value="CheY-like"/>
    <property type="match status" value="1"/>
</dbReference>
<dbReference type="GO" id="GO:0000160">
    <property type="term" value="P:phosphorelay signal transduction system"/>
    <property type="evidence" value="ECO:0007669"/>
    <property type="project" value="InterPro"/>
</dbReference>
<dbReference type="Pfam" id="PF00072">
    <property type="entry name" value="Response_reg"/>
    <property type="match status" value="1"/>
</dbReference>
<dbReference type="PANTHER" id="PTHR44591">
    <property type="entry name" value="STRESS RESPONSE REGULATOR PROTEIN 1"/>
    <property type="match status" value="1"/>
</dbReference>
<feature type="region of interest" description="Disordered" evidence="3">
    <location>
        <begin position="355"/>
        <end position="389"/>
    </location>
</feature>
<keyword evidence="6" id="KW-1185">Reference proteome</keyword>
<feature type="compositionally biased region" description="Low complexity" evidence="3">
    <location>
        <begin position="360"/>
        <end position="389"/>
    </location>
</feature>
<evidence type="ECO:0000256" key="2">
    <source>
        <dbReference type="PROSITE-ProRule" id="PRU00169"/>
    </source>
</evidence>
<dbReference type="AlphaFoldDB" id="A0A4P6K2X3"/>
<dbReference type="InterPro" id="IPR011006">
    <property type="entry name" value="CheY-like_superfamily"/>
</dbReference>
<dbReference type="Gene3D" id="3.40.50.2300">
    <property type="match status" value="1"/>
</dbReference>
<feature type="modified residue" description="4-aspartylphosphate" evidence="2">
    <location>
        <position position="55"/>
    </location>
</feature>
<dbReference type="EMBL" id="CP035758">
    <property type="protein sequence ID" value="QBD81836.1"/>
    <property type="molecule type" value="Genomic_DNA"/>
</dbReference>
<evidence type="ECO:0000313" key="5">
    <source>
        <dbReference type="EMBL" id="QBD81836.1"/>
    </source>
</evidence>
<evidence type="ECO:0000313" key="6">
    <source>
        <dbReference type="Proteomes" id="UP000290365"/>
    </source>
</evidence>
<dbReference type="Proteomes" id="UP000290365">
    <property type="component" value="Chromosome"/>
</dbReference>